<feature type="compositionally biased region" description="Basic and acidic residues" evidence="7">
    <location>
        <begin position="10"/>
        <end position="19"/>
    </location>
</feature>
<dbReference type="Proteomes" id="UP000827284">
    <property type="component" value="Unassembled WGS sequence"/>
</dbReference>
<feature type="domain" description="RRM" evidence="8">
    <location>
        <begin position="757"/>
        <end position="833"/>
    </location>
</feature>
<sequence length="1005" mass="111908">MASTDSPPDSSKDVHLDSHDDMDDSFNDVDMDNVSGPGAEAMTAITALKTSLEQHPNQYEQHIQLITLLKDSDMLDELRNARKSMSKSFPLAEGLWLDWIKDEVSLAISEEEKKQVLELYEKATADYLSITIWKSYVDYAIEEHMESMEDPDEEPVITEDEVRTICYRAIKFTEYHIPESHTIWNAWMDFELQLLESQDSPSSDHINKLKNSFQERLTVPHNDIDGTLSNLSSFMTKYANSEYESTMAHSSEKASKARGILRRLSDFEDQLISTGNSLEAFVAYLEYERLQSSKSPPRSYGRIRTLFERALAVHCLVPNVWSDYLSFLMSPGFANKDIDLNPTEILSVAERSHRNCPWSGDLWESRILFLEMYSRPLSDVEDLVNKAAADASLFASPTELVKVLLAKSVYIFRKTARDEEGHARVRECFKQSITTVQTAGGDPYYKLERLWIDLEAGALGDHRKARGLWESIVTGQKTLSENWIGFAEFEKRVGNIKGARVVFGRGCQASNYLDWPERVHEAWLAFERAHGDVHEYKDALTKCRTAMRGVEANRSKAALEQHAYYDPSAAAAAASTAAPEVEVEKAATSDKKKRKGSAAEDSRVSKSAKIEETPLETPTETHIEPPLTHKEDKIPEKALDDSTAQPTESPDQKKLRMTISRGRHENTCFVTNFPAGTTDKQLKAMFAKYGTIERCNLGGKFRTIAYVQFTTSEEAHAALELDGHDMGQRRGLIVKISDTSLAKRHDGPAPKPTVSLHELHVKKFPNEMKESELKKLFSLYAEPIDVFIQRVPASEGEAWANVKFASEEDATTALALNGHEYYGQNLLVTRREFHMQEKKNRASRREDKHAQRVAARTGQEEKSTEGHGHASLSSSSSAMPPPPPPSTGTVSDATEAPQVSTSDSSKATAKPKSEKPVVKATLMSMAPRHVAKKPMASRGGRPPRPAFLGHSAVLAGASTTVSTSSDASAGSGTSAPAPKSNADFREKWLSGNLKREPENPGDNQD</sequence>
<feature type="compositionally biased region" description="Acidic residues" evidence="7">
    <location>
        <begin position="20"/>
        <end position="31"/>
    </location>
</feature>
<dbReference type="EMBL" id="BQFW01000003">
    <property type="protein sequence ID" value="GJJ69777.1"/>
    <property type="molecule type" value="Genomic_DNA"/>
</dbReference>
<reference evidence="9" key="2">
    <citation type="journal article" date="2022" name="Microbiol. Resour. Announc.">
        <title>Whole-Genome Sequence of Entomortierella parvispora E1425, a Mucoromycotan Fungus Associated with Burkholderiaceae-Related Endosymbiotic Bacteria.</title>
        <authorList>
            <person name="Herlambang A."/>
            <person name="Guo Y."/>
            <person name="Takashima Y."/>
            <person name="Narisawa K."/>
            <person name="Ohta H."/>
            <person name="Nishizawa T."/>
        </authorList>
    </citation>
    <scope>NUCLEOTIDE SEQUENCE</scope>
    <source>
        <strain evidence="9">E1425</strain>
    </source>
</reference>
<evidence type="ECO:0000256" key="4">
    <source>
        <dbReference type="ARBA" id="ARBA00023187"/>
    </source>
</evidence>
<feature type="region of interest" description="Disordered" evidence="7">
    <location>
        <begin position="1"/>
        <end position="35"/>
    </location>
</feature>
<feature type="region of interest" description="Disordered" evidence="7">
    <location>
        <begin position="835"/>
        <end position="1005"/>
    </location>
</feature>
<accession>A0A9P3H496</accession>
<evidence type="ECO:0000256" key="7">
    <source>
        <dbReference type="SAM" id="MobiDB-lite"/>
    </source>
</evidence>
<dbReference type="PROSITE" id="PS50102">
    <property type="entry name" value="RRM"/>
    <property type="match status" value="2"/>
</dbReference>
<dbReference type="SMART" id="SM00386">
    <property type="entry name" value="HAT"/>
    <property type="match status" value="6"/>
</dbReference>
<name>A0A9P3H496_9FUNG</name>
<feature type="compositionally biased region" description="Basic and acidic residues" evidence="7">
    <location>
        <begin position="597"/>
        <end position="612"/>
    </location>
</feature>
<evidence type="ECO:0000313" key="9">
    <source>
        <dbReference type="EMBL" id="GJJ69777.1"/>
    </source>
</evidence>
<evidence type="ECO:0000256" key="1">
    <source>
        <dbReference type="ARBA" id="ARBA00004123"/>
    </source>
</evidence>
<dbReference type="GO" id="GO:0008380">
    <property type="term" value="P:RNA splicing"/>
    <property type="evidence" value="ECO:0007669"/>
    <property type="project" value="UniProtKB-KW"/>
</dbReference>
<dbReference type="InterPro" id="IPR000504">
    <property type="entry name" value="RRM_dom"/>
</dbReference>
<comment type="caution">
    <text evidence="9">The sequence shown here is derived from an EMBL/GenBank/DDBJ whole genome shotgun (WGS) entry which is preliminary data.</text>
</comment>
<dbReference type="PANTHER" id="PTHR17204">
    <property type="entry name" value="PRE-MRNA PROCESSING PROTEIN PRP39-RELATED"/>
    <property type="match status" value="1"/>
</dbReference>
<dbReference type="InterPro" id="IPR035979">
    <property type="entry name" value="RBD_domain_sf"/>
</dbReference>
<dbReference type="GO" id="GO:0005634">
    <property type="term" value="C:nucleus"/>
    <property type="evidence" value="ECO:0007669"/>
    <property type="project" value="UniProtKB-SubCell"/>
</dbReference>
<evidence type="ECO:0000256" key="3">
    <source>
        <dbReference type="ARBA" id="ARBA00022737"/>
    </source>
</evidence>
<keyword evidence="2" id="KW-0507">mRNA processing</keyword>
<protein>
    <submittedName>
        <fullName evidence="9">Squamous cell carcinoma antigen recognized by T-cells 3</fullName>
    </submittedName>
</protein>
<feature type="compositionally biased region" description="Low complexity" evidence="7">
    <location>
        <begin position="951"/>
        <end position="975"/>
    </location>
</feature>
<keyword evidence="5" id="KW-0539">Nucleus</keyword>
<keyword evidence="4" id="KW-0508">mRNA splicing</keyword>
<dbReference type="Pfam" id="PF05843">
    <property type="entry name" value="Suf"/>
    <property type="match status" value="1"/>
</dbReference>
<evidence type="ECO:0000313" key="10">
    <source>
        <dbReference type="Proteomes" id="UP000827284"/>
    </source>
</evidence>
<proteinExistence type="predicted"/>
<feature type="compositionally biased region" description="Basic and acidic residues" evidence="7">
    <location>
        <begin position="619"/>
        <end position="640"/>
    </location>
</feature>
<keyword evidence="6" id="KW-0694">RNA-binding</keyword>
<evidence type="ECO:0000256" key="5">
    <source>
        <dbReference type="ARBA" id="ARBA00023242"/>
    </source>
</evidence>
<organism evidence="9 10">
    <name type="scientific">Entomortierella parvispora</name>
    <dbReference type="NCBI Taxonomy" id="205924"/>
    <lineage>
        <taxon>Eukaryota</taxon>
        <taxon>Fungi</taxon>
        <taxon>Fungi incertae sedis</taxon>
        <taxon>Mucoromycota</taxon>
        <taxon>Mortierellomycotina</taxon>
        <taxon>Mortierellomycetes</taxon>
        <taxon>Mortierellales</taxon>
        <taxon>Mortierellaceae</taxon>
        <taxon>Entomortierella</taxon>
    </lineage>
</organism>
<dbReference type="GO" id="GO:0003723">
    <property type="term" value="F:RNA binding"/>
    <property type="evidence" value="ECO:0007669"/>
    <property type="project" value="UniProtKB-UniRule"/>
</dbReference>
<dbReference type="InterPro" id="IPR011990">
    <property type="entry name" value="TPR-like_helical_dom_sf"/>
</dbReference>
<dbReference type="InterPro" id="IPR012677">
    <property type="entry name" value="Nucleotide-bd_a/b_plait_sf"/>
</dbReference>
<gene>
    <name evidence="9" type="ORF">EMPS_02125</name>
</gene>
<feature type="compositionally biased region" description="Basic and acidic residues" evidence="7">
    <location>
        <begin position="858"/>
        <end position="868"/>
    </location>
</feature>
<evidence type="ECO:0000256" key="6">
    <source>
        <dbReference type="PROSITE-ProRule" id="PRU00176"/>
    </source>
</evidence>
<dbReference type="SUPFAM" id="SSF54928">
    <property type="entry name" value="RNA-binding domain, RBD"/>
    <property type="match status" value="2"/>
</dbReference>
<dbReference type="Gene3D" id="1.25.40.10">
    <property type="entry name" value="Tetratricopeptide repeat domain"/>
    <property type="match status" value="2"/>
</dbReference>
<dbReference type="SMART" id="SM00360">
    <property type="entry name" value="RRM"/>
    <property type="match status" value="2"/>
</dbReference>
<comment type="subcellular location">
    <subcellularLocation>
        <location evidence="1">Nucleus</location>
    </subcellularLocation>
</comment>
<dbReference type="AlphaFoldDB" id="A0A9P3H496"/>
<dbReference type="PANTHER" id="PTHR17204:SF25">
    <property type="entry name" value="RRM DOMAIN-CONTAINING PROTEIN"/>
    <property type="match status" value="1"/>
</dbReference>
<feature type="compositionally biased region" description="Polar residues" evidence="7">
    <location>
        <begin position="887"/>
        <end position="907"/>
    </location>
</feature>
<dbReference type="InterPro" id="IPR003107">
    <property type="entry name" value="HAT"/>
</dbReference>
<dbReference type="Pfam" id="PF00076">
    <property type="entry name" value="RRM_1"/>
    <property type="match status" value="2"/>
</dbReference>
<reference evidence="9" key="1">
    <citation type="submission" date="2021-11" db="EMBL/GenBank/DDBJ databases">
        <authorList>
            <person name="Herlambang A."/>
            <person name="Guo Y."/>
            <person name="Takashima Y."/>
            <person name="Nishizawa T."/>
        </authorList>
    </citation>
    <scope>NUCLEOTIDE SEQUENCE</scope>
    <source>
        <strain evidence="9">E1425</strain>
    </source>
</reference>
<feature type="compositionally biased region" description="Basic and acidic residues" evidence="7">
    <location>
        <begin position="982"/>
        <end position="998"/>
    </location>
</feature>
<feature type="compositionally biased region" description="Basic and acidic residues" evidence="7">
    <location>
        <begin position="835"/>
        <end position="850"/>
    </location>
</feature>
<dbReference type="Gene3D" id="3.30.70.330">
    <property type="match status" value="2"/>
</dbReference>
<keyword evidence="10" id="KW-1185">Reference proteome</keyword>
<dbReference type="CDD" id="cd00590">
    <property type="entry name" value="RRM_SF"/>
    <property type="match status" value="2"/>
</dbReference>
<evidence type="ECO:0000259" key="8">
    <source>
        <dbReference type="PROSITE" id="PS50102"/>
    </source>
</evidence>
<dbReference type="OrthoDB" id="360390at2759"/>
<keyword evidence="3" id="KW-0677">Repeat</keyword>
<feature type="domain" description="RRM" evidence="8">
    <location>
        <begin position="666"/>
        <end position="739"/>
    </location>
</feature>
<dbReference type="SUPFAM" id="SSF48452">
    <property type="entry name" value="TPR-like"/>
    <property type="match status" value="1"/>
</dbReference>
<feature type="region of interest" description="Disordered" evidence="7">
    <location>
        <begin position="583"/>
        <end position="655"/>
    </location>
</feature>
<dbReference type="GO" id="GO:0006397">
    <property type="term" value="P:mRNA processing"/>
    <property type="evidence" value="ECO:0007669"/>
    <property type="project" value="UniProtKB-KW"/>
</dbReference>
<dbReference type="InterPro" id="IPR008847">
    <property type="entry name" value="Suf"/>
</dbReference>
<evidence type="ECO:0000256" key="2">
    <source>
        <dbReference type="ARBA" id="ARBA00022664"/>
    </source>
</evidence>